<dbReference type="InterPro" id="IPR014485">
    <property type="entry name" value="Pesterase_C1039"/>
</dbReference>
<dbReference type="PANTHER" id="PTHR11575:SF22">
    <property type="entry name" value="ADL392WP"/>
    <property type="match status" value="1"/>
</dbReference>
<keyword evidence="1" id="KW-0732">Signal</keyword>
<dbReference type="InterPro" id="IPR029052">
    <property type="entry name" value="Metallo-depent_PP-like"/>
</dbReference>
<dbReference type="InterPro" id="IPR053828">
    <property type="entry name" value="Nucleosidase_C"/>
</dbReference>
<dbReference type="Pfam" id="PF21953">
    <property type="entry name" value="NadN_nucleosid_C"/>
    <property type="match status" value="1"/>
</dbReference>
<feature type="chain" id="PRO_5025001323" evidence="1">
    <location>
        <begin position="23"/>
        <end position="655"/>
    </location>
</feature>
<dbReference type="PANTHER" id="PTHR11575">
    <property type="entry name" value="5'-NUCLEOTIDASE-RELATED"/>
    <property type="match status" value="1"/>
</dbReference>
<evidence type="ECO:0000256" key="1">
    <source>
        <dbReference type="SAM" id="SignalP"/>
    </source>
</evidence>
<dbReference type="GO" id="GO:0009166">
    <property type="term" value="P:nucleotide catabolic process"/>
    <property type="evidence" value="ECO:0007669"/>
    <property type="project" value="InterPro"/>
</dbReference>
<organism evidence="4">
    <name type="scientific">Petromyces alliaceus</name>
    <name type="common">Aspergillus alliaceus</name>
    <dbReference type="NCBI Taxonomy" id="209559"/>
    <lineage>
        <taxon>Eukaryota</taxon>
        <taxon>Fungi</taxon>
        <taxon>Dikarya</taxon>
        <taxon>Ascomycota</taxon>
        <taxon>Pezizomycotina</taxon>
        <taxon>Eurotiomycetes</taxon>
        <taxon>Eurotiomycetidae</taxon>
        <taxon>Eurotiales</taxon>
        <taxon>Aspergillaceae</taxon>
        <taxon>Aspergillus</taxon>
        <taxon>Aspergillus subgen. Circumdati</taxon>
    </lineage>
</organism>
<dbReference type="Gene3D" id="3.90.780.10">
    <property type="entry name" value="5'-Nucleotidase, C-terminal domain"/>
    <property type="match status" value="1"/>
</dbReference>
<dbReference type="EMBL" id="ML735319">
    <property type="protein sequence ID" value="KAE8386075.1"/>
    <property type="molecule type" value="Genomic_DNA"/>
</dbReference>
<accession>A0A5N7BW54</accession>
<dbReference type="PIRSF" id="PIRSF017316">
    <property type="entry name" value="Pesterase_C1039"/>
    <property type="match status" value="1"/>
</dbReference>
<feature type="domain" description="Calcineurin-like phosphoesterase" evidence="2">
    <location>
        <begin position="54"/>
        <end position="285"/>
    </location>
</feature>
<dbReference type="Gene3D" id="3.60.21.10">
    <property type="match status" value="1"/>
</dbReference>
<dbReference type="GO" id="GO:0016787">
    <property type="term" value="F:hydrolase activity"/>
    <property type="evidence" value="ECO:0007669"/>
    <property type="project" value="InterPro"/>
</dbReference>
<dbReference type="GO" id="GO:0005829">
    <property type="term" value="C:cytosol"/>
    <property type="evidence" value="ECO:0007669"/>
    <property type="project" value="TreeGrafter"/>
</dbReference>
<feature type="domain" description="Putative 5'-nucleotidase C-terminal" evidence="3">
    <location>
        <begin position="414"/>
        <end position="608"/>
    </location>
</feature>
<sequence>MGRLNLLFTALLSASALSSTSAYDEPILTPLQQPEAHDATTGPSRGPLPWGKINFIHTTDTHGWLEGHMNEPSSGGDWGDFVSFVNRMRDKANDLKVDLLVVDTGDLHDGNGLSDISKPKGAISDSIFANVEYDLLTIGNHGVQQLDEARNIQANISKVFADRYLTSNVYIKEESEEPIGEPYRYFTTKNGIRIMAFGVLYDDKKNDQKIQIDSAAQMMQRSWFTDAMAKEVDLYILIGHGSLRRTRKNPKGSDAFLDFEDELRKKLKSANKNIPIQVIGGHTHIRDFRCFDELTSGLQSGKYGDTVGWLALDNIEIKKWKGATTLTGVPTPTRTCPPTSMMTFSAEPTSSRVPHLDRRYLDWNVRTFMYHATGPNETDKGKFDTPLGRKVTHDITFGRHALNLTYVLGCAKQTWCLWCVNETDKGNIMTLAKPAWKDTVVNSKRRNNPRAAIITGTTFRYDLFKGPFTVGDALAVVPYTDTFYYAEVDFQTYLRVLTELKITRSSTGSTDEPLQDNEESDWDPTLMLQGSHSKQHALLSNVLGEPPLTPGYVTVDDFGAYGDDTNHTKFKSIGPNLNLTYVEANFPPQWSPGQKLDLVVTAHMEKKIRPIVQPNKPNDRLPLYMDDKFTTGDILPEYARRNWNSNTTQSCPIGR</sequence>
<evidence type="ECO:0000259" key="2">
    <source>
        <dbReference type="Pfam" id="PF00149"/>
    </source>
</evidence>
<dbReference type="OrthoDB" id="7722975at2759"/>
<dbReference type="Pfam" id="PF00149">
    <property type="entry name" value="Metallophos"/>
    <property type="match status" value="1"/>
</dbReference>
<protein>
    <submittedName>
        <fullName evidence="4">Metallo-dependent phosphatase-like protein</fullName>
    </submittedName>
</protein>
<dbReference type="SUPFAM" id="SSF56300">
    <property type="entry name" value="Metallo-dependent phosphatases"/>
    <property type="match status" value="1"/>
</dbReference>
<gene>
    <name evidence="4" type="ORF">BDV23DRAFT_175743</name>
</gene>
<dbReference type="InterPro" id="IPR004843">
    <property type="entry name" value="Calcineurin-like_PHP"/>
</dbReference>
<dbReference type="SUPFAM" id="SSF55816">
    <property type="entry name" value="5'-nucleotidase (syn. UDP-sugar hydrolase), C-terminal domain"/>
    <property type="match status" value="1"/>
</dbReference>
<dbReference type="InterPro" id="IPR006179">
    <property type="entry name" value="5_nucleotidase/apyrase"/>
</dbReference>
<dbReference type="Proteomes" id="UP000326877">
    <property type="component" value="Unassembled WGS sequence"/>
</dbReference>
<dbReference type="InterPro" id="IPR036907">
    <property type="entry name" value="5'-Nucleotdase_C_sf"/>
</dbReference>
<dbReference type="AlphaFoldDB" id="A0A5N7BW54"/>
<reference evidence="4" key="1">
    <citation type="submission" date="2019-04" db="EMBL/GenBank/DDBJ databases">
        <title>Friends and foes A comparative genomics studyof 23 Aspergillus species from section Flavi.</title>
        <authorList>
            <consortium name="DOE Joint Genome Institute"/>
            <person name="Kjaerbolling I."/>
            <person name="Vesth T."/>
            <person name="Frisvad J.C."/>
            <person name="Nybo J.L."/>
            <person name="Theobald S."/>
            <person name="Kildgaard S."/>
            <person name="Isbrandt T."/>
            <person name="Kuo A."/>
            <person name="Sato A."/>
            <person name="Lyhne E.K."/>
            <person name="Kogle M.E."/>
            <person name="Wiebenga A."/>
            <person name="Kun R.S."/>
            <person name="Lubbers R.J."/>
            <person name="Makela M.R."/>
            <person name="Barry K."/>
            <person name="Chovatia M."/>
            <person name="Clum A."/>
            <person name="Daum C."/>
            <person name="Haridas S."/>
            <person name="He G."/>
            <person name="LaButti K."/>
            <person name="Lipzen A."/>
            <person name="Mondo S."/>
            <person name="Riley R."/>
            <person name="Salamov A."/>
            <person name="Simmons B.A."/>
            <person name="Magnuson J.K."/>
            <person name="Henrissat B."/>
            <person name="Mortensen U.H."/>
            <person name="Larsen T.O."/>
            <person name="Devries R.P."/>
            <person name="Grigoriev I.V."/>
            <person name="Machida M."/>
            <person name="Baker S.E."/>
            <person name="Andersen M.R."/>
        </authorList>
    </citation>
    <scope>NUCLEOTIDE SEQUENCE [LARGE SCALE GENOMIC DNA]</scope>
    <source>
        <strain evidence="4">IBT 14317</strain>
    </source>
</reference>
<evidence type="ECO:0000313" key="4">
    <source>
        <dbReference type="EMBL" id="KAE8386075.1"/>
    </source>
</evidence>
<feature type="signal peptide" evidence="1">
    <location>
        <begin position="1"/>
        <end position="22"/>
    </location>
</feature>
<proteinExistence type="predicted"/>
<evidence type="ECO:0000259" key="3">
    <source>
        <dbReference type="Pfam" id="PF21953"/>
    </source>
</evidence>
<name>A0A5N7BW54_PETAA</name>